<dbReference type="PANTHER" id="PTHR42953">
    <property type="entry name" value="HIGH-AFFINITY ZINC UPTAKE SYSTEM PROTEIN ZNUA-RELATED"/>
    <property type="match status" value="1"/>
</dbReference>
<feature type="signal peptide" evidence="7">
    <location>
        <begin position="1"/>
        <end position="21"/>
    </location>
</feature>
<evidence type="ECO:0000256" key="1">
    <source>
        <dbReference type="ARBA" id="ARBA00004196"/>
    </source>
</evidence>
<dbReference type="GO" id="GO:0007155">
    <property type="term" value="P:cell adhesion"/>
    <property type="evidence" value="ECO:0007669"/>
    <property type="project" value="InterPro"/>
</dbReference>
<dbReference type="SUPFAM" id="SSF53807">
    <property type="entry name" value="Helical backbone' metal receptor"/>
    <property type="match status" value="1"/>
</dbReference>
<dbReference type="InterPro" id="IPR006127">
    <property type="entry name" value="ZnuA-like"/>
</dbReference>
<dbReference type="OrthoDB" id="9810636at2"/>
<comment type="caution">
    <text evidence="8">The sequence shown here is derived from an EMBL/GenBank/DDBJ whole genome shotgun (WGS) entry which is preliminary data.</text>
</comment>
<feature type="compositionally biased region" description="Basic and acidic residues" evidence="6">
    <location>
        <begin position="132"/>
        <end position="179"/>
    </location>
</feature>
<dbReference type="InterPro" id="IPR050492">
    <property type="entry name" value="Bact_metal-bind_prot9"/>
</dbReference>
<dbReference type="GO" id="GO:0030001">
    <property type="term" value="P:metal ion transport"/>
    <property type="evidence" value="ECO:0007669"/>
    <property type="project" value="InterPro"/>
</dbReference>
<proteinExistence type="inferred from homology"/>
<comment type="similarity">
    <text evidence="5">Belongs to the bacterial solute-binding protein 9 family.</text>
</comment>
<dbReference type="GO" id="GO:0046872">
    <property type="term" value="F:metal ion binding"/>
    <property type="evidence" value="ECO:0007669"/>
    <property type="project" value="UniProtKB-KW"/>
</dbReference>
<dbReference type="PROSITE" id="PS51257">
    <property type="entry name" value="PROKAR_LIPOPROTEIN"/>
    <property type="match status" value="1"/>
</dbReference>
<name>A0A7J5B3K8_9MICO</name>
<feature type="region of interest" description="Disordered" evidence="6">
    <location>
        <begin position="130"/>
        <end position="186"/>
    </location>
</feature>
<dbReference type="EMBL" id="WBJX01000003">
    <property type="protein sequence ID" value="KAB1637645.1"/>
    <property type="molecule type" value="Genomic_DNA"/>
</dbReference>
<evidence type="ECO:0000313" key="8">
    <source>
        <dbReference type="EMBL" id="KAB1637645.1"/>
    </source>
</evidence>
<evidence type="ECO:0000256" key="4">
    <source>
        <dbReference type="ARBA" id="ARBA00022729"/>
    </source>
</evidence>
<gene>
    <name evidence="8" type="ORF">F8O03_10525</name>
</gene>
<keyword evidence="3" id="KW-0479">Metal-binding</keyword>
<dbReference type="Gene3D" id="3.40.50.1980">
    <property type="entry name" value="Nitrogenase molybdenum iron protein domain"/>
    <property type="match status" value="2"/>
</dbReference>
<accession>A0A7J5B3K8</accession>
<keyword evidence="9" id="KW-1185">Reference proteome</keyword>
<protein>
    <submittedName>
        <fullName evidence="8">Zinc ABC transporter substrate-binding protein</fullName>
    </submittedName>
</protein>
<dbReference type="GO" id="GO:0030313">
    <property type="term" value="C:cell envelope"/>
    <property type="evidence" value="ECO:0007669"/>
    <property type="project" value="UniProtKB-SubCell"/>
</dbReference>
<dbReference type="InterPro" id="IPR006128">
    <property type="entry name" value="Lipoprotein_PsaA-like"/>
</dbReference>
<dbReference type="PANTHER" id="PTHR42953:SF1">
    <property type="entry name" value="METAL-BINDING PROTEIN HI_0362-RELATED"/>
    <property type="match status" value="1"/>
</dbReference>
<dbReference type="Pfam" id="PF01297">
    <property type="entry name" value="ZnuA"/>
    <property type="match status" value="1"/>
</dbReference>
<evidence type="ECO:0000256" key="7">
    <source>
        <dbReference type="SAM" id="SignalP"/>
    </source>
</evidence>
<comment type="subcellular location">
    <subcellularLocation>
        <location evidence="1">Cell envelope</location>
    </subcellularLocation>
</comment>
<dbReference type="AlphaFoldDB" id="A0A7J5B3K8"/>
<reference evidence="8 9" key="1">
    <citation type="submission" date="2019-09" db="EMBL/GenBank/DDBJ databases">
        <title>Phylogeny of genus Pseudoclavibacter and closely related genus.</title>
        <authorList>
            <person name="Li Y."/>
        </authorList>
    </citation>
    <scope>NUCLEOTIDE SEQUENCE [LARGE SCALE GENOMIC DNA]</scope>
    <source>
        <strain evidence="8 9">THG-MD12</strain>
    </source>
</reference>
<evidence type="ECO:0000256" key="5">
    <source>
        <dbReference type="RuleBase" id="RU003512"/>
    </source>
</evidence>
<dbReference type="Proteomes" id="UP000490386">
    <property type="component" value="Unassembled WGS sequence"/>
</dbReference>
<evidence type="ECO:0000256" key="3">
    <source>
        <dbReference type="ARBA" id="ARBA00022723"/>
    </source>
</evidence>
<evidence type="ECO:0000256" key="6">
    <source>
        <dbReference type="SAM" id="MobiDB-lite"/>
    </source>
</evidence>
<organism evidence="8 9">
    <name type="scientific">Pseudoclavibacter terrae</name>
    <dbReference type="NCBI Taxonomy" id="1530195"/>
    <lineage>
        <taxon>Bacteria</taxon>
        <taxon>Bacillati</taxon>
        <taxon>Actinomycetota</taxon>
        <taxon>Actinomycetes</taxon>
        <taxon>Micrococcales</taxon>
        <taxon>Microbacteriaceae</taxon>
        <taxon>Pseudoclavibacter</taxon>
    </lineage>
</organism>
<keyword evidence="4 7" id="KW-0732">Signal</keyword>
<dbReference type="PRINTS" id="PR00690">
    <property type="entry name" value="ADHESNFAMILY"/>
</dbReference>
<feature type="chain" id="PRO_5039575500" evidence="7">
    <location>
        <begin position="22"/>
        <end position="369"/>
    </location>
</feature>
<keyword evidence="2 5" id="KW-0813">Transport</keyword>
<sequence>MVNLRAPSLIALAGLSTLALAACSGPAAGSDASAAPTAEGEAFTVVATTTQVADFTRELTDGLNVEVTQLLQPGMSAHSFEPTPADLVALGSADLVVSSGAGLEEWLDAAVSSSGYAGEVVDASADVTLSGSHEHDHGEEAHAEEGHDHAEGEEHDHAEGDEHAHAEETTAGADEHAEGNPHTWTSPANAKLMATEIATHLEELPGIDAAAVQANADAYDAELTELDTWIAANVDAVPEADRVVVTNHDALHYYLEQYGITFVGSIMPSFDDSAEPSAAEIDALIAEIKEHDVKAIFTETQLSPQNAETIAAQTGAKVFSGDKALATDALGEPGTPTGTYVGATVHNTQMIIESWGATATDVPEVLAQQ</sequence>
<evidence type="ECO:0000256" key="2">
    <source>
        <dbReference type="ARBA" id="ARBA00022448"/>
    </source>
</evidence>
<evidence type="ECO:0000313" key="9">
    <source>
        <dbReference type="Proteomes" id="UP000490386"/>
    </source>
</evidence>